<dbReference type="EMBL" id="LM995447">
    <property type="protein sequence ID" value="CDZ23179.1"/>
    <property type="molecule type" value="Genomic_DNA"/>
</dbReference>
<dbReference type="OrthoDB" id="1842465at2"/>
<accession>A0A078KPY6</accession>
<dbReference type="PATRIC" id="fig|29343.3.peg.32"/>
<organism evidence="1 2">
    <name type="scientific">[Clostridium] cellulosi</name>
    <dbReference type="NCBI Taxonomy" id="29343"/>
    <lineage>
        <taxon>Bacteria</taxon>
        <taxon>Bacillati</taxon>
        <taxon>Bacillota</taxon>
        <taxon>Clostridia</taxon>
        <taxon>Eubacteriales</taxon>
        <taxon>Oscillospiraceae</taxon>
        <taxon>Oscillospiraceae incertae sedis</taxon>
    </lineage>
</organism>
<proteinExistence type="predicted"/>
<protein>
    <submittedName>
        <fullName evidence="1">Uncharacterized protein</fullName>
    </submittedName>
</protein>
<dbReference type="STRING" id="29343.CCDG5_0028"/>
<sequence length="228" mass="26087">MRVYPFPDQIKSRKELKRDLLYHKIPEEMRVPIADRAWQTGVDAAQKLIEKYPNKSIYDVAKAEGLTVDHRKVDKISGNLRYFSEYYSGRKTIFIYDDSVRLWAKANGLSTAAAEELILAHEIFHHLECTQIGKTSEQYTVPQIQIGRFSFGRTGIRALSEIGAHGFAYTWYQAHDKLPPKNQSSSVCLTNYAVNDVLFRGRNTAKKIFEDNPIMRVLTGKGRSKNGK</sequence>
<gene>
    <name evidence="1" type="ORF">CCDG5_0028</name>
</gene>
<dbReference type="AlphaFoldDB" id="A0A078KPY6"/>
<keyword evidence="2" id="KW-1185">Reference proteome</keyword>
<dbReference type="KEGG" id="ccel:CCDG5_0028"/>
<evidence type="ECO:0000313" key="2">
    <source>
        <dbReference type="Proteomes" id="UP000032431"/>
    </source>
</evidence>
<dbReference type="HOGENOM" id="CLU_105774_0_0_9"/>
<evidence type="ECO:0000313" key="1">
    <source>
        <dbReference type="EMBL" id="CDZ23179.1"/>
    </source>
</evidence>
<dbReference type="Proteomes" id="UP000032431">
    <property type="component" value="Chromosome I"/>
</dbReference>
<name>A0A078KPY6_9FIRM</name>
<reference evidence="2" key="1">
    <citation type="submission" date="2014-07" db="EMBL/GenBank/DDBJ databases">
        <authorList>
            <person name="Wibberg D."/>
        </authorList>
    </citation>
    <scope>NUCLEOTIDE SEQUENCE [LARGE SCALE GENOMIC DNA]</scope>
    <source>
        <strain evidence="2">DG5</strain>
    </source>
</reference>